<sequence length="62" mass="7258">MLKVLIIQSSKEEQPPLRTWQPESTRVSECLKSHLTYIHIESHSSISAMQTKYIEFNNVDRV</sequence>
<name>A0A396GIV3_MEDTR</name>
<gene>
    <name evidence="1" type="ORF">MtrunA17_Chr8g0362011</name>
</gene>
<dbReference type="Proteomes" id="UP000265566">
    <property type="component" value="Chromosome 8"/>
</dbReference>
<protein>
    <submittedName>
        <fullName evidence="1">Uncharacterized protein</fullName>
    </submittedName>
</protein>
<evidence type="ECO:0000313" key="1">
    <source>
        <dbReference type="EMBL" id="RHN41066.1"/>
    </source>
</evidence>
<dbReference type="AlphaFoldDB" id="A0A396GIV3"/>
<reference evidence="1" key="1">
    <citation type="journal article" date="2018" name="Nat. Plants">
        <title>Whole-genome landscape of Medicago truncatula symbiotic genes.</title>
        <authorList>
            <person name="Pecrix Y."/>
            <person name="Gamas P."/>
            <person name="Carrere S."/>
        </authorList>
    </citation>
    <scope>NUCLEOTIDE SEQUENCE</scope>
    <source>
        <tissue evidence="1">Leaves</tissue>
    </source>
</reference>
<organism evidence="1">
    <name type="scientific">Medicago truncatula</name>
    <name type="common">Barrel medic</name>
    <name type="synonym">Medicago tribuloides</name>
    <dbReference type="NCBI Taxonomy" id="3880"/>
    <lineage>
        <taxon>Eukaryota</taxon>
        <taxon>Viridiplantae</taxon>
        <taxon>Streptophyta</taxon>
        <taxon>Embryophyta</taxon>
        <taxon>Tracheophyta</taxon>
        <taxon>Spermatophyta</taxon>
        <taxon>Magnoliopsida</taxon>
        <taxon>eudicotyledons</taxon>
        <taxon>Gunneridae</taxon>
        <taxon>Pentapetalae</taxon>
        <taxon>rosids</taxon>
        <taxon>fabids</taxon>
        <taxon>Fabales</taxon>
        <taxon>Fabaceae</taxon>
        <taxon>Papilionoideae</taxon>
        <taxon>50 kb inversion clade</taxon>
        <taxon>NPAAA clade</taxon>
        <taxon>Hologalegina</taxon>
        <taxon>IRL clade</taxon>
        <taxon>Trifolieae</taxon>
        <taxon>Medicago</taxon>
    </lineage>
</organism>
<proteinExistence type="predicted"/>
<accession>A0A396GIV3</accession>
<dbReference type="Gramene" id="rna47342">
    <property type="protein sequence ID" value="RHN41066.1"/>
    <property type="gene ID" value="gene47342"/>
</dbReference>
<comment type="caution">
    <text evidence="1">The sequence shown here is derived from an EMBL/GenBank/DDBJ whole genome shotgun (WGS) entry which is preliminary data.</text>
</comment>
<dbReference type="EMBL" id="PSQE01000008">
    <property type="protein sequence ID" value="RHN41066.1"/>
    <property type="molecule type" value="Genomic_DNA"/>
</dbReference>